<accession>A0A4Y8VKT9</accession>
<organism evidence="3 4">
    <name type="scientific">Segatella hominis</name>
    <dbReference type="NCBI Taxonomy" id="2518605"/>
    <lineage>
        <taxon>Bacteria</taxon>
        <taxon>Pseudomonadati</taxon>
        <taxon>Bacteroidota</taxon>
        <taxon>Bacteroidia</taxon>
        <taxon>Bacteroidales</taxon>
        <taxon>Prevotellaceae</taxon>
        <taxon>Segatella</taxon>
    </lineage>
</organism>
<reference evidence="3 4" key="1">
    <citation type="submission" date="2019-02" db="EMBL/GenBank/DDBJ databases">
        <title>Draft Genome Sequence of the Prevotella sp. BCRC 81118, Isolated from Human Feces.</title>
        <authorList>
            <person name="Huang C.-H."/>
        </authorList>
    </citation>
    <scope>NUCLEOTIDE SEQUENCE [LARGE SCALE GENOMIC DNA]</scope>
    <source>
        <strain evidence="3 4">BCRC 81118</strain>
    </source>
</reference>
<feature type="compositionally biased region" description="Low complexity" evidence="1">
    <location>
        <begin position="267"/>
        <end position="291"/>
    </location>
</feature>
<name>A0A4Y8VKT9_9BACT</name>
<feature type="region of interest" description="Disordered" evidence="1">
    <location>
        <begin position="239"/>
        <end position="328"/>
    </location>
</feature>
<keyword evidence="4" id="KW-1185">Reference proteome</keyword>
<dbReference type="GeneID" id="302995333"/>
<feature type="signal peptide" evidence="2">
    <location>
        <begin position="1"/>
        <end position="20"/>
    </location>
</feature>
<dbReference type="AlphaFoldDB" id="A0A4Y8VKT9"/>
<keyword evidence="2" id="KW-0732">Signal</keyword>
<protein>
    <recommendedName>
        <fullName evidence="5">DUF3300 domain-containing protein</fullName>
    </recommendedName>
</protein>
<comment type="caution">
    <text evidence="3">The sequence shown here is derived from an EMBL/GenBank/DDBJ whole genome shotgun (WGS) entry which is preliminary data.</text>
</comment>
<proteinExistence type="predicted"/>
<sequence>MKKFVLLAVLVAAMPLTTMAQDDDLYFNPKQEAKKEAALREQRAKAYARVRAVRDSLYAIYWSGSPRSVDEYNRNGRILSHYQGITTDSLGNDIISFRLEKGVKPDSIYDDEAFAQKFINQDEDFEYTRDLSRWDGYYNPWFYDYYGVGPYYWRSGYWGWRNPWRYGYYAGWYDPWFDPFYDPWYYGYAGWYGGWYSPWYGWGGYYNPWYWGGPMIGHVHYSGNPKGYAGNRSWNGPGNNSGRYNGRRDDNSYGNRNFGNRSNRDYNNSFGNSNRSNNGNSNFSGFGNRSGNFGGGSFGGSHSGGSFGGGSFGGGSRSGGGGSFGGRR</sequence>
<evidence type="ECO:0000256" key="1">
    <source>
        <dbReference type="SAM" id="MobiDB-lite"/>
    </source>
</evidence>
<feature type="compositionally biased region" description="Gly residues" evidence="1">
    <location>
        <begin position="292"/>
        <end position="328"/>
    </location>
</feature>
<dbReference type="Proteomes" id="UP000297872">
    <property type="component" value="Unassembled WGS sequence"/>
</dbReference>
<dbReference type="EMBL" id="SGVY01000018">
    <property type="protein sequence ID" value="TFH81109.1"/>
    <property type="molecule type" value="Genomic_DNA"/>
</dbReference>
<gene>
    <name evidence="3" type="ORF">EXN75_08525</name>
</gene>
<feature type="chain" id="PRO_5021347214" description="DUF3300 domain-containing protein" evidence="2">
    <location>
        <begin position="21"/>
        <end position="328"/>
    </location>
</feature>
<feature type="compositionally biased region" description="Polar residues" evidence="1">
    <location>
        <begin position="252"/>
        <end position="261"/>
    </location>
</feature>
<evidence type="ECO:0000313" key="3">
    <source>
        <dbReference type="EMBL" id="TFH81109.1"/>
    </source>
</evidence>
<evidence type="ECO:0000313" key="4">
    <source>
        <dbReference type="Proteomes" id="UP000297872"/>
    </source>
</evidence>
<dbReference type="OrthoDB" id="1083231at2"/>
<evidence type="ECO:0000256" key="2">
    <source>
        <dbReference type="SAM" id="SignalP"/>
    </source>
</evidence>
<dbReference type="RefSeq" id="WP_134843465.1">
    <property type="nucleotide sequence ID" value="NZ_DAWEHA010000100.1"/>
</dbReference>
<evidence type="ECO:0008006" key="5">
    <source>
        <dbReference type="Google" id="ProtNLM"/>
    </source>
</evidence>